<dbReference type="AlphaFoldDB" id="A0A6H1ZLH7"/>
<evidence type="ECO:0000313" key="2">
    <source>
        <dbReference type="EMBL" id="QJH94435.1"/>
    </source>
</evidence>
<name>A0A6H1ZLH7_9ZZZZ</name>
<accession>A0A6H1ZLH7</accession>
<sequence length="282" mass="32917">MLTNKYGLPEPLVSAFNNDPYEFGGDISTTAMIQPPRIRQLRKRHRGQITEDVSELVYALIGNNTHHILERVTTPNCIKEERYYATVFHWKVGGKIDLLELGSMVLSDYKVTSVWSVINGLKPEHEQQANINAFLLMENGLTPKKLQIVNFLRDWSKHKAHEENYPSCQVHVQPVPMWSYLEARAFVENRVMLHQENETVEDNHLPVCTPEERWERPTKYAVMKKNRKSAVRLLDTEETAKKYMGEKELDKNHYIEVRQGENVRCNSYCNVNKFCSFFNTPF</sequence>
<dbReference type="EMBL" id="MT144600">
    <property type="protein sequence ID" value="QJH94435.1"/>
    <property type="molecule type" value="Genomic_DNA"/>
</dbReference>
<protein>
    <submittedName>
        <fullName evidence="1">Putative PD-(D/E)XK nuclease superfamily protein</fullName>
    </submittedName>
</protein>
<evidence type="ECO:0000313" key="1">
    <source>
        <dbReference type="EMBL" id="QJA48291.1"/>
    </source>
</evidence>
<proteinExistence type="predicted"/>
<reference evidence="1" key="1">
    <citation type="submission" date="2020-03" db="EMBL/GenBank/DDBJ databases">
        <title>The deep terrestrial virosphere.</title>
        <authorList>
            <person name="Holmfeldt K."/>
            <person name="Nilsson E."/>
            <person name="Simone D."/>
            <person name="Lopez-Fernandez M."/>
            <person name="Wu X."/>
            <person name="de Brujin I."/>
            <person name="Lundin D."/>
            <person name="Andersson A."/>
            <person name="Bertilsson S."/>
            <person name="Dopson M."/>
        </authorList>
    </citation>
    <scope>NUCLEOTIDE SEQUENCE</scope>
    <source>
        <strain evidence="1">TM448A00891</strain>
        <strain evidence="2">TM448B00218</strain>
    </source>
</reference>
<dbReference type="EMBL" id="MT144078">
    <property type="protein sequence ID" value="QJA48291.1"/>
    <property type="molecule type" value="Genomic_DNA"/>
</dbReference>
<gene>
    <name evidence="1" type="ORF">TM448A00891_0026</name>
    <name evidence="2" type="ORF">TM448B00218_0078</name>
</gene>
<organism evidence="1">
    <name type="scientific">viral metagenome</name>
    <dbReference type="NCBI Taxonomy" id="1070528"/>
    <lineage>
        <taxon>unclassified sequences</taxon>
        <taxon>metagenomes</taxon>
        <taxon>organismal metagenomes</taxon>
    </lineage>
</organism>